<sequence length="106" mass="12448">MDSFLGIEKVNDDEYFVIFVDPFNEHQFDFATSGSIDDEGYLVIDTGEDVYYLEIIDDMSLYQNWNFKEDMNANPFTRVKGSSMKDMENPYVDFNKYIESTIEDSK</sequence>
<dbReference type="EMBL" id="JACHGJ010000004">
    <property type="protein sequence ID" value="MBB6480907.1"/>
    <property type="molecule type" value="Genomic_DNA"/>
</dbReference>
<dbReference type="RefSeq" id="WP_184747150.1">
    <property type="nucleotide sequence ID" value="NZ_JACHGJ010000004.1"/>
</dbReference>
<dbReference type="EMBL" id="JACHGJ010000004">
    <property type="protein sequence ID" value="MBB6480895.1"/>
    <property type="molecule type" value="Genomic_DNA"/>
</dbReference>
<evidence type="ECO:0000313" key="1">
    <source>
        <dbReference type="EMBL" id="MBB6480895.1"/>
    </source>
</evidence>
<proteinExistence type="predicted"/>
<protein>
    <submittedName>
        <fullName evidence="2">Uncharacterized protein</fullName>
    </submittedName>
</protein>
<evidence type="ECO:0000313" key="3">
    <source>
        <dbReference type="Proteomes" id="UP000587760"/>
    </source>
</evidence>
<name>A0A841RCF1_9SPIO</name>
<dbReference type="Proteomes" id="UP000587760">
    <property type="component" value="Unassembled WGS sequence"/>
</dbReference>
<organism evidence="2 3">
    <name type="scientific">Spirochaeta isovalerica</name>
    <dbReference type="NCBI Taxonomy" id="150"/>
    <lineage>
        <taxon>Bacteria</taxon>
        <taxon>Pseudomonadati</taxon>
        <taxon>Spirochaetota</taxon>
        <taxon>Spirochaetia</taxon>
        <taxon>Spirochaetales</taxon>
        <taxon>Spirochaetaceae</taxon>
        <taxon>Spirochaeta</taxon>
    </lineage>
</organism>
<dbReference type="AlphaFoldDB" id="A0A841RCF1"/>
<comment type="caution">
    <text evidence="2">The sequence shown here is derived from an EMBL/GenBank/DDBJ whole genome shotgun (WGS) entry which is preliminary data.</text>
</comment>
<reference evidence="2 3" key="1">
    <citation type="submission" date="2020-08" db="EMBL/GenBank/DDBJ databases">
        <title>Genomic Encyclopedia of Type Strains, Phase IV (KMG-IV): sequencing the most valuable type-strain genomes for metagenomic binning, comparative biology and taxonomic classification.</title>
        <authorList>
            <person name="Goeker M."/>
        </authorList>
    </citation>
    <scope>NUCLEOTIDE SEQUENCE [LARGE SCALE GENOMIC DNA]</scope>
    <source>
        <strain evidence="2 3">DSM 2461</strain>
    </source>
</reference>
<accession>A0A841RCF1</accession>
<gene>
    <name evidence="1" type="ORF">HNR50_002568</name>
    <name evidence="2" type="ORF">HNR50_002580</name>
</gene>
<keyword evidence="3" id="KW-1185">Reference proteome</keyword>
<evidence type="ECO:0000313" key="2">
    <source>
        <dbReference type="EMBL" id="MBB6480907.1"/>
    </source>
</evidence>